<sequence length="106" mass="11330">MAWDADLIQFMKRQGQDGSLPGIALATMTGPKSCKLKDGMELGPGELQFAEHLVNPLAVKVAGHCPADGELQDKTQYISALKAGDTVAVYQLSDSKVLILEKMVSV</sequence>
<organism evidence="1">
    <name type="scientific">Siphoviridae sp. ct1TR2</name>
    <dbReference type="NCBI Taxonomy" id="2825309"/>
    <lineage>
        <taxon>Viruses</taxon>
        <taxon>Duplodnaviria</taxon>
        <taxon>Heunggongvirae</taxon>
        <taxon>Uroviricota</taxon>
        <taxon>Caudoviricetes</taxon>
    </lineage>
</organism>
<dbReference type="EMBL" id="BK015245">
    <property type="protein sequence ID" value="DAD97645.1"/>
    <property type="molecule type" value="Genomic_DNA"/>
</dbReference>
<proteinExistence type="predicted"/>
<accession>A0A8S5NS77</accession>
<reference evidence="1" key="1">
    <citation type="journal article" date="2021" name="Proc. Natl. Acad. Sci. U.S.A.">
        <title>A Catalog of Tens of Thousands of Viruses from Human Metagenomes Reveals Hidden Associations with Chronic Diseases.</title>
        <authorList>
            <person name="Tisza M.J."/>
            <person name="Buck C.B."/>
        </authorList>
    </citation>
    <scope>NUCLEOTIDE SEQUENCE</scope>
    <source>
        <strain evidence="1">Ct1TR2</strain>
    </source>
</reference>
<evidence type="ECO:0000313" key="1">
    <source>
        <dbReference type="EMBL" id="DAD97645.1"/>
    </source>
</evidence>
<name>A0A8S5NS77_9CAUD</name>
<evidence type="ECO:0008006" key="2">
    <source>
        <dbReference type="Google" id="ProtNLM"/>
    </source>
</evidence>
<protein>
    <recommendedName>
        <fullName evidence="2">DUF2577 domain-containing protein</fullName>
    </recommendedName>
</protein>